<accession>A0A084GET7</accession>
<dbReference type="AlphaFoldDB" id="A0A084GET7"/>
<feature type="region of interest" description="Disordered" evidence="1">
    <location>
        <begin position="60"/>
        <end position="81"/>
    </location>
</feature>
<evidence type="ECO:0000256" key="1">
    <source>
        <dbReference type="SAM" id="MobiDB-lite"/>
    </source>
</evidence>
<dbReference type="RefSeq" id="XP_016645648.1">
    <property type="nucleotide sequence ID" value="XM_016784891.1"/>
</dbReference>
<protein>
    <submittedName>
        <fullName evidence="2">Uncharacterized protein</fullName>
    </submittedName>
</protein>
<evidence type="ECO:0000313" key="3">
    <source>
        <dbReference type="Proteomes" id="UP000028545"/>
    </source>
</evidence>
<keyword evidence="3" id="KW-1185">Reference proteome</keyword>
<gene>
    <name evidence="2" type="ORF">SAPIO_CDS1675</name>
</gene>
<dbReference type="EMBL" id="JOWA01000066">
    <property type="protein sequence ID" value="KEZ45849.1"/>
    <property type="molecule type" value="Genomic_DNA"/>
</dbReference>
<comment type="caution">
    <text evidence="2">The sequence shown here is derived from an EMBL/GenBank/DDBJ whole genome shotgun (WGS) entry which is preliminary data.</text>
</comment>
<evidence type="ECO:0000313" key="2">
    <source>
        <dbReference type="EMBL" id="KEZ45849.1"/>
    </source>
</evidence>
<dbReference type="VEuPathDB" id="FungiDB:SAPIO_CDS1675"/>
<sequence length="81" mass="9372">MAFKAKTDLEEVGRKLGAIREDTERKVTTEVKVKIDEYGQAACELVERLKQKVYWTYHRKTHEPDDSTASHNATTRMSTKD</sequence>
<organism evidence="2 3">
    <name type="scientific">Pseudallescheria apiosperma</name>
    <name type="common">Scedosporium apiospermum</name>
    <dbReference type="NCBI Taxonomy" id="563466"/>
    <lineage>
        <taxon>Eukaryota</taxon>
        <taxon>Fungi</taxon>
        <taxon>Dikarya</taxon>
        <taxon>Ascomycota</taxon>
        <taxon>Pezizomycotina</taxon>
        <taxon>Sordariomycetes</taxon>
        <taxon>Hypocreomycetidae</taxon>
        <taxon>Microascales</taxon>
        <taxon>Microascaceae</taxon>
        <taxon>Scedosporium</taxon>
    </lineage>
</organism>
<name>A0A084GET7_PSEDA</name>
<proteinExistence type="predicted"/>
<dbReference type="HOGENOM" id="CLU_2575218_0_0_1"/>
<dbReference type="GeneID" id="27720747"/>
<dbReference type="KEGG" id="sapo:SAPIO_CDS1675"/>
<feature type="compositionally biased region" description="Polar residues" evidence="1">
    <location>
        <begin position="67"/>
        <end position="81"/>
    </location>
</feature>
<reference evidence="2 3" key="1">
    <citation type="journal article" date="2014" name="Genome Announc.">
        <title>Draft genome sequence of the pathogenic fungus Scedosporium apiospermum.</title>
        <authorList>
            <person name="Vandeputte P."/>
            <person name="Ghamrawi S."/>
            <person name="Rechenmann M."/>
            <person name="Iltis A."/>
            <person name="Giraud S."/>
            <person name="Fleury M."/>
            <person name="Thornton C."/>
            <person name="Delhaes L."/>
            <person name="Meyer W."/>
            <person name="Papon N."/>
            <person name="Bouchara J.P."/>
        </authorList>
    </citation>
    <scope>NUCLEOTIDE SEQUENCE [LARGE SCALE GENOMIC DNA]</scope>
    <source>
        <strain evidence="2 3">IHEM 14462</strain>
    </source>
</reference>
<dbReference type="Proteomes" id="UP000028545">
    <property type="component" value="Unassembled WGS sequence"/>
</dbReference>